<name>A0A8T0UVV0_PANVG</name>
<gene>
    <name evidence="2" type="ORF">PVAP13_3KG164854</name>
</gene>
<organism evidence="2 3">
    <name type="scientific">Panicum virgatum</name>
    <name type="common">Blackwell switchgrass</name>
    <dbReference type="NCBI Taxonomy" id="38727"/>
    <lineage>
        <taxon>Eukaryota</taxon>
        <taxon>Viridiplantae</taxon>
        <taxon>Streptophyta</taxon>
        <taxon>Embryophyta</taxon>
        <taxon>Tracheophyta</taxon>
        <taxon>Spermatophyta</taxon>
        <taxon>Magnoliopsida</taxon>
        <taxon>Liliopsida</taxon>
        <taxon>Poales</taxon>
        <taxon>Poaceae</taxon>
        <taxon>PACMAD clade</taxon>
        <taxon>Panicoideae</taxon>
        <taxon>Panicodae</taxon>
        <taxon>Paniceae</taxon>
        <taxon>Panicinae</taxon>
        <taxon>Panicum</taxon>
        <taxon>Panicum sect. Hiantes</taxon>
    </lineage>
</organism>
<feature type="region of interest" description="Disordered" evidence="1">
    <location>
        <begin position="76"/>
        <end position="145"/>
    </location>
</feature>
<evidence type="ECO:0000313" key="3">
    <source>
        <dbReference type="Proteomes" id="UP000823388"/>
    </source>
</evidence>
<keyword evidence="3" id="KW-1185">Reference proteome</keyword>
<dbReference type="Proteomes" id="UP000823388">
    <property type="component" value="Chromosome 3K"/>
</dbReference>
<sequence length="145" mass="14678">MTFLPLRWVRGQASGMALTVTDATTPPAGAGVAPARDATATPGDACRGGGWRCVAALREGGGRRCVAEERDGSWAARCCGRSGRGGGRHGGRSGREEDSATRRPERKGRWAPPDRRGRSGRGGGRLGPAVRTGGEAGAAAAGAVG</sequence>
<evidence type="ECO:0000313" key="2">
    <source>
        <dbReference type="EMBL" id="KAG2625084.1"/>
    </source>
</evidence>
<reference evidence="2" key="1">
    <citation type="submission" date="2020-05" db="EMBL/GenBank/DDBJ databases">
        <title>WGS assembly of Panicum virgatum.</title>
        <authorList>
            <person name="Lovell J.T."/>
            <person name="Jenkins J."/>
            <person name="Shu S."/>
            <person name="Juenger T.E."/>
            <person name="Schmutz J."/>
        </authorList>
    </citation>
    <scope>NUCLEOTIDE SEQUENCE</scope>
    <source>
        <strain evidence="2">AP13</strain>
    </source>
</reference>
<evidence type="ECO:0000256" key="1">
    <source>
        <dbReference type="SAM" id="MobiDB-lite"/>
    </source>
</evidence>
<proteinExistence type="predicted"/>
<comment type="caution">
    <text evidence="2">The sequence shown here is derived from an EMBL/GenBank/DDBJ whole genome shotgun (WGS) entry which is preliminary data.</text>
</comment>
<dbReference type="AlphaFoldDB" id="A0A8T0UVV0"/>
<protein>
    <submittedName>
        <fullName evidence="2">Uncharacterized protein</fullName>
    </submittedName>
</protein>
<dbReference type="EMBL" id="CM029041">
    <property type="protein sequence ID" value="KAG2625084.1"/>
    <property type="molecule type" value="Genomic_DNA"/>
</dbReference>
<accession>A0A8T0UVV0</accession>
<feature type="compositionally biased region" description="Basic and acidic residues" evidence="1">
    <location>
        <begin position="93"/>
        <end position="103"/>
    </location>
</feature>